<comment type="caution">
    <text evidence="1">The sequence shown here is derived from an EMBL/GenBank/DDBJ whole genome shotgun (WGS) entry which is preliminary data.</text>
</comment>
<accession>A0A4Z2F1U3</accession>
<organism evidence="1 2">
    <name type="scientific">Liparis tanakae</name>
    <name type="common">Tanaka's snailfish</name>
    <dbReference type="NCBI Taxonomy" id="230148"/>
    <lineage>
        <taxon>Eukaryota</taxon>
        <taxon>Metazoa</taxon>
        <taxon>Chordata</taxon>
        <taxon>Craniata</taxon>
        <taxon>Vertebrata</taxon>
        <taxon>Euteleostomi</taxon>
        <taxon>Actinopterygii</taxon>
        <taxon>Neopterygii</taxon>
        <taxon>Teleostei</taxon>
        <taxon>Neoteleostei</taxon>
        <taxon>Acanthomorphata</taxon>
        <taxon>Eupercaria</taxon>
        <taxon>Perciformes</taxon>
        <taxon>Cottioidei</taxon>
        <taxon>Cottales</taxon>
        <taxon>Liparidae</taxon>
        <taxon>Liparis</taxon>
    </lineage>
</organism>
<dbReference type="AlphaFoldDB" id="A0A4Z2F1U3"/>
<reference evidence="1 2" key="1">
    <citation type="submission" date="2019-03" db="EMBL/GenBank/DDBJ databases">
        <title>First draft genome of Liparis tanakae, snailfish: a comprehensive survey of snailfish specific genes.</title>
        <authorList>
            <person name="Kim W."/>
            <person name="Song I."/>
            <person name="Jeong J.-H."/>
            <person name="Kim D."/>
            <person name="Kim S."/>
            <person name="Ryu S."/>
            <person name="Song J.Y."/>
            <person name="Lee S.K."/>
        </authorList>
    </citation>
    <scope>NUCLEOTIDE SEQUENCE [LARGE SCALE GENOMIC DNA]</scope>
    <source>
        <tissue evidence="1">Muscle</tissue>
    </source>
</reference>
<name>A0A4Z2F1U3_9TELE</name>
<dbReference type="Proteomes" id="UP000314294">
    <property type="component" value="Unassembled WGS sequence"/>
</dbReference>
<keyword evidence="2" id="KW-1185">Reference proteome</keyword>
<dbReference type="EMBL" id="SRLO01001850">
    <property type="protein sequence ID" value="TNN35008.1"/>
    <property type="molecule type" value="Genomic_DNA"/>
</dbReference>
<gene>
    <name evidence="1" type="ORF">EYF80_054831</name>
</gene>
<proteinExistence type="predicted"/>
<sequence>MASDICLARDSTRVDLHGGAPGAAARLIRSADGDGVVEAAPQVVEHAPRRRPVADVARGRVAAAAPGDRAVRRRPFAGLPGDRHGAGLAHYAGLHLPRDTGHCRGTGGNRREAAPEVCEDAGLVLRLAVSFVFLHAEGLDHVGVGPAGGAPRHAGRVRRAVHRGHDVLRRTRHWKGKSSPDSICNRALGGLLHSPLDATANTS</sequence>
<evidence type="ECO:0000313" key="1">
    <source>
        <dbReference type="EMBL" id="TNN35008.1"/>
    </source>
</evidence>
<evidence type="ECO:0000313" key="2">
    <source>
        <dbReference type="Proteomes" id="UP000314294"/>
    </source>
</evidence>
<protein>
    <submittedName>
        <fullName evidence="1">Uncharacterized protein</fullName>
    </submittedName>
</protein>